<proteinExistence type="predicted"/>
<organism evidence="1 2">
    <name type="scientific">Photobacterium aphoticum</name>
    <dbReference type="NCBI Taxonomy" id="754436"/>
    <lineage>
        <taxon>Bacteria</taxon>
        <taxon>Pseudomonadati</taxon>
        <taxon>Pseudomonadota</taxon>
        <taxon>Gammaproteobacteria</taxon>
        <taxon>Vibrionales</taxon>
        <taxon>Vibrionaceae</taxon>
        <taxon>Photobacterium</taxon>
    </lineage>
</organism>
<dbReference type="Pfam" id="PF01295">
    <property type="entry name" value="Adenylate_cycl"/>
    <property type="match status" value="1"/>
</dbReference>
<accession>A0A090R0X0</accession>
<evidence type="ECO:0000313" key="1">
    <source>
        <dbReference type="EMBL" id="GAL07759.1"/>
    </source>
</evidence>
<dbReference type="GO" id="GO:0006171">
    <property type="term" value="P:cAMP biosynthetic process"/>
    <property type="evidence" value="ECO:0007669"/>
    <property type="project" value="InterPro"/>
</dbReference>
<dbReference type="PANTHER" id="PTHR38760">
    <property type="entry name" value="ADENYLATE CYCLASE"/>
    <property type="match status" value="1"/>
</dbReference>
<dbReference type="PANTHER" id="PTHR38760:SF1">
    <property type="entry name" value="ADENYLATE CYCLASE"/>
    <property type="match status" value="1"/>
</dbReference>
<dbReference type="EC" id="4.6.1.1" evidence="1"/>
<dbReference type="GO" id="GO:0004016">
    <property type="term" value="F:adenylate cyclase activity"/>
    <property type="evidence" value="ECO:0007669"/>
    <property type="project" value="UniProtKB-EC"/>
</dbReference>
<dbReference type="AlphaFoldDB" id="A0A090R0X0"/>
<reference evidence="1 2" key="1">
    <citation type="journal article" date="2014" name="Genome Announc.">
        <title>Draft Genome Sequences of Two Vibrionaceae Species, Vibrio ponticus C121 and Photobacterium aphoticum C119, Isolated as Coral Reef Microbiota.</title>
        <authorList>
            <person name="Al-saari N."/>
            <person name="Meirelles P.M."/>
            <person name="Mino S."/>
            <person name="Suda W."/>
            <person name="Oshima K."/>
            <person name="Hattori M."/>
            <person name="Ohkuma M."/>
            <person name="Thompson F.L."/>
            <person name="Gomez-Gil B."/>
            <person name="Sawabe T."/>
            <person name="Sawabe T."/>
        </authorList>
    </citation>
    <scope>NUCLEOTIDE SEQUENCE [LARGE SCALE GENOMIC DNA]</scope>
    <source>
        <strain evidence="1 2">JCM 19237</strain>
    </source>
</reference>
<dbReference type="Proteomes" id="UP000029227">
    <property type="component" value="Unassembled WGS sequence"/>
</dbReference>
<protein>
    <submittedName>
        <fullName evidence="1">Adenylate cyclase</fullName>
        <ecNumber evidence="1">4.6.1.1</ecNumber>
    </submittedName>
</protein>
<dbReference type="STRING" id="754436.JCM19237_6941"/>
<dbReference type="InterPro" id="IPR000274">
    <property type="entry name" value="Adenylate_cyclase_1"/>
</dbReference>
<name>A0A090R0X0_9GAMM</name>
<keyword evidence="1" id="KW-0456">Lyase</keyword>
<evidence type="ECO:0000313" key="2">
    <source>
        <dbReference type="Proteomes" id="UP000029227"/>
    </source>
</evidence>
<gene>
    <name evidence="1" type="ORF">JCM19237_6941</name>
</gene>
<dbReference type="eggNOG" id="COG3072">
    <property type="taxonomic scope" value="Bacteria"/>
</dbReference>
<dbReference type="EMBL" id="BBMN01000019">
    <property type="protein sequence ID" value="GAL07759.1"/>
    <property type="molecule type" value="Genomic_DNA"/>
</dbReference>
<sequence length="400" mass="45302">MSDIRNTFPIRRPQPSLQALSSPCEIRQLGLFINLENDPTTALKSRSVRFDFKNTDIFSYGPEQQCLVGSVDLVYRNSWNEVRTLNFTGENAMLEALKTVLGKMHQDALPPESVDVFCYSKHMRGLIRNLVYQLVAECIEMRLKPVEQEKRRRFKAIRIGQQTHGLFFERRGVSVQKLENSVDFYSCISTNKLMGAANLVMGKTDEPHPPEIVDAYASEGLIQFFFEDCDDGFNIYILDEANRIEVYRQCSGDKDEMVHGVNRFYTSAQDALATARTSSTLTCRSFTTLCVTTKASRRYCRSRVVSNRHAIPWCRPRPLSWRHANSCASCRCAEKDTHKKREPWLSFFVSAAFNANGARGLPVDGFTGVQGTLLFHQRDQLCAAAGTTPFAILVFEVVTA</sequence>
<comment type="caution">
    <text evidence="1">The sequence shown here is derived from an EMBL/GenBank/DDBJ whole genome shotgun (WGS) entry which is preliminary data.</text>
</comment>